<keyword evidence="1" id="KW-0812">Transmembrane</keyword>
<name>A0AA39H7H2_9BILA</name>
<evidence type="ECO:0000256" key="1">
    <source>
        <dbReference type="SAM" id="Phobius"/>
    </source>
</evidence>
<feature type="transmembrane region" description="Helical" evidence="1">
    <location>
        <begin position="672"/>
        <end position="696"/>
    </location>
</feature>
<feature type="transmembrane region" description="Helical" evidence="1">
    <location>
        <begin position="43"/>
        <end position="67"/>
    </location>
</feature>
<dbReference type="EMBL" id="JAUCMV010000005">
    <property type="protein sequence ID" value="KAK0400184.1"/>
    <property type="molecule type" value="Genomic_DNA"/>
</dbReference>
<gene>
    <name evidence="4" type="ORF">QR680_003394</name>
</gene>
<sequence length="742" mass="84249">MTQICPTVRMAQVFANNVVNWNRLLAAEATVSRRQRMLRNMLLFLKVMNGHSFATIVLTVSFFNVAYTQDDCQFPSYYIENERTFEGKIIGQHMSTELNECIGFCEKESKCKGVNYLNTMADQPVCLLMDPSEPGSITDLPIDEAVMYSAVKFCIHDPETAPNKRWTFEKFYGRDVDQKKYILDLIEKTTLDECLSACHNHEHCYATLYSEKTHLCRLSSITLQNVQVPGQYFKFVDDTDLYEINGVKRSVDRSRCTFMRLNQAGITDVFDAKIGVVNDATTCERLCTLWSSGFCRSFTFDKEKKVCYLSHVTSRLLGRDPFAMGNKNITMGDLDDCVQYQLKCRATDLIVRGSAIKMFKGKVQMKKGSSVLCQNEIGGSFDFETAIPYGECGVEKKMDTDMMFSGTIMVKEGSTDLITIKDKVIQVNCRMHQDVELVNHRSLTFHLEVNNGNATAGPTGHDDPSNPYIISKFKVPERQTGPKYRLEVFRASGQLADFVSAGDHGYLLVTVNKNDEETLADFVVLNLVAKDKSSGQQFRLLDEDGCPINGTVTTFERLNHHQLKMSMKFEGFRDQAEVVYQAIIKPCGRTCHPHCIEDLYIRNNYTKSQGRPRRSIVSISSSRYFDLSEDLYAVKSRERVTIMSKAKDEEVTKEKVSARSLTECLTDDVSCLFAIMLAFSQVFLFVSCASIVYFYIQQWRQTTAMRRQVESATSDVQYEYRVKHDSGSPITLGQAESAHLNN</sequence>
<keyword evidence="5" id="KW-1185">Reference proteome</keyword>
<feature type="domain" description="Apple" evidence="2">
    <location>
        <begin position="72"/>
        <end position="153"/>
    </location>
</feature>
<keyword evidence="1" id="KW-0472">Membrane</keyword>
<evidence type="ECO:0000313" key="5">
    <source>
        <dbReference type="Proteomes" id="UP001175271"/>
    </source>
</evidence>
<dbReference type="PANTHER" id="PTHR47327">
    <property type="entry name" value="FI18240P1-RELATED"/>
    <property type="match status" value="1"/>
</dbReference>
<dbReference type="InterPro" id="IPR052774">
    <property type="entry name" value="Celegans_DevNeuronal_Protein"/>
</dbReference>
<dbReference type="PANTHER" id="PTHR47327:SF17">
    <property type="entry name" value="CUTICLIN-LIKE"/>
    <property type="match status" value="1"/>
</dbReference>
<reference evidence="4" key="1">
    <citation type="submission" date="2023-06" db="EMBL/GenBank/DDBJ databases">
        <title>Genomic analysis of the entomopathogenic nematode Steinernema hermaphroditum.</title>
        <authorList>
            <person name="Schwarz E.M."/>
            <person name="Heppert J.K."/>
            <person name="Baniya A."/>
            <person name="Schwartz H.T."/>
            <person name="Tan C.-H."/>
            <person name="Antoshechkin I."/>
            <person name="Sternberg P.W."/>
            <person name="Goodrich-Blair H."/>
            <person name="Dillman A.R."/>
        </authorList>
    </citation>
    <scope>NUCLEOTIDE SEQUENCE</scope>
    <source>
        <strain evidence="4">PS9179</strain>
        <tissue evidence="4">Whole animal</tissue>
    </source>
</reference>
<dbReference type="InterPro" id="IPR001507">
    <property type="entry name" value="ZP_dom"/>
</dbReference>
<dbReference type="PROSITE" id="PS50948">
    <property type="entry name" value="PAN"/>
    <property type="match status" value="3"/>
</dbReference>
<organism evidence="4 5">
    <name type="scientific">Steinernema hermaphroditum</name>
    <dbReference type="NCBI Taxonomy" id="289476"/>
    <lineage>
        <taxon>Eukaryota</taxon>
        <taxon>Metazoa</taxon>
        <taxon>Ecdysozoa</taxon>
        <taxon>Nematoda</taxon>
        <taxon>Chromadorea</taxon>
        <taxon>Rhabditida</taxon>
        <taxon>Tylenchina</taxon>
        <taxon>Panagrolaimomorpha</taxon>
        <taxon>Strongyloidoidea</taxon>
        <taxon>Steinernematidae</taxon>
        <taxon>Steinernema</taxon>
    </lineage>
</organism>
<evidence type="ECO:0000313" key="4">
    <source>
        <dbReference type="EMBL" id="KAK0400184.1"/>
    </source>
</evidence>
<protein>
    <recommendedName>
        <fullName evidence="6">Apple domain-containing protein</fullName>
    </recommendedName>
</protein>
<proteinExistence type="predicted"/>
<dbReference type="InterPro" id="IPR003609">
    <property type="entry name" value="Pan_app"/>
</dbReference>
<feature type="domain" description="Apple" evidence="2">
    <location>
        <begin position="256"/>
        <end position="337"/>
    </location>
</feature>
<dbReference type="SUPFAM" id="SSF57414">
    <property type="entry name" value="Hairpin loop containing domain-like"/>
    <property type="match status" value="2"/>
</dbReference>
<dbReference type="SMART" id="SM00473">
    <property type="entry name" value="PAN_AP"/>
    <property type="match status" value="3"/>
</dbReference>
<dbReference type="SMART" id="SM00241">
    <property type="entry name" value="ZP"/>
    <property type="match status" value="1"/>
</dbReference>
<dbReference type="Gene3D" id="3.50.4.10">
    <property type="entry name" value="Hepatocyte Growth Factor"/>
    <property type="match status" value="1"/>
</dbReference>
<evidence type="ECO:0000259" key="3">
    <source>
        <dbReference type="PROSITE" id="PS51034"/>
    </source>
</evidence>
<dbReference type="AlphaFoldDB" id="A0AA39H7H2"/>
<dbReference type="PROSITE" id="PS51034">
    <property type="entry name" value="ZP_2"/>
    <property type="match status" value="1"/>
</dbReference>
<dbReference type="Pfam" id="PF00024">
    <property type="entry name" value="PAN_1"/>
    <property type="match status" value="3"/>
</dbReference>
<dbReference type="Proteomes" id="UP001175271">
    <property type="component" value="Unassembled WGS sequence"/>
</dbReference>
<evidence type="ECO:0000259" key="2">
    <source>
        <dbReference type="PROSITE" id="PS50948"/>
    </source>
</evidence>
<keyword evidence="1" id="KW-1133">Transmembrane helix</keyword>
<comment type="caution">
    <text evidence="4">The sequence shown here is derived from an EMBL/GenBank/DDBJ whole genome shotgun (WGS) entry which is preliminary data.</text>
</comment>
<feature type="domain" description="ZP" evidence="3">
    <location>
        <begin position="343"/>
        <end position="602"/>
    </location>
</feature>
<feature type="domain" description="Apple" evidence="2">
    <location>
        <begin position="154"/>
        <end position="246"/>
    </location>
</feature>
<dbReference type="GO" id="GO:0009653">
    <property type="term" value="P:anatomical structure morphogenesis"/>
    <property type="evidence" value="ECO:0007669"/>
    <property type="project" value="TreeGrafter"/>
</dbReference>
<evidence type="ECO:0008006" key="6">
    <source>
        <dbReference type="Google" id="ProtNLM"/>
    </source>
</evidence>
<accession>A0AA39H7H2</accession>